<feature type="compositionally biased region" description="Low complexity" evidence="1">
    <location>
        <begin position="18"/>
        <end position="29"/>
    </location>
</feature>
<feature type="compositionally biased region" description="Polar residues" evidence="1">
    <location>
        <begin position="1"/>
        <end position="17"/>
    </location>
</feature>
<keyword evidence="3" id="KW-1185">Reference proteome</keyword>
<dbReference type="AlphaFoldDB" id="A0AAV0YY22"/>
<sequence length="165" mass="17473">MPSSFNNAIDHSNTDLTSPSVPNNSPDSSGTPQSPYNPISPLPFSPSAVTSPHNSSSTSSPSTATSFPVPSDQNQNPPVSSPELSNQSIAFPTPIPPIRQSSRTSNPPSYLSDYHCANATGGNIISVILCRAKVDEIWRGKRLKICIRVDTVVRSKDSSVAVPSK</sequence>
<accession>A0AAV0YY22</accession>
<protein>
    <submittedName>
        <fullName evidence="2">Uncharacterized protein</fullName>
    </submittedName>
</protein>
<evidence type="ECO:0000313" key="3">
    <source>
        <dbReference type="Proteomes" id="UP001157006"/>
    </source>
</evidence>
<feature type="compositionally biased region" description="Polar residues" evidence="1">
    <location>
        <begin position="99"/>
        <end position="108"/>
    </location>
</feature>
<dbReference type="EMBL" id="OX451736">
    <property type="protein sequence ID" value="CAI8590506.1"/>
    <property type="molecule type" value="Genomic_DNA"/>
</dbReference>
<proteinExistence type="predicted"/>
<organism evidence="2 3">
    <name type="scientific">Vicia faba</name>
    <name type="common">Broad bean</name>
    <name type="synonym">Faba vulgaris</name>
    <dbReference type="NCBI Taxonomy" id="3906"/>
    <lineage>
        <taxon>Eukaryota</taxon>
        <taxon>Viridiplantae</taxon>
        <taxon>Streptophyta</taxon>
        <taxon>Embryophyta</taxon>
        <taxon>Tracheophyta</taxon>
        <taxon>Spermatophyta</taxon>
        <taxon>Magnoliopsida</taxon>
        <taxon>eudicotyledons</taxon>
        <taxon>Gunneridae</taxon>
        <taxon>Pentapetalae</taxon>
        <taxon>rosids</taxon>
        <taxon>fabids</taxon>
        <taxon>Fabales</taxon>
        <taxon>Fabaceae</taxon>
        <taxon>Papilionoideae</taxon>
        <taxon>50 kb inversion clade</taxon>
        <taxon>NPAAA clade</taxon>
        <taxon>Hologalegina</taxon>
        <taxon>IRL clade</taxon>
        <taxon>Fabeae</taxon>
        <taxon>Vicia</taxon>
    </lineage>
</organism>
<feature type="region of interest" description="Disordered" evidence="1">
    <location>
        <begin position="1"/>
        <end position="108"/>
    </location>
</feature>
<evidence type="ECO:0000313" key="2">
    <source>
        <dbReference type="EMBL" id="CAI8590506.1"/>
    </source>
</evidence>
<feature type="compositionally biased region" description="Low complexity" evidence="1">
    <location>
        <begin position="45"/>
        <end position="71"/>
    </location>
</feature>
<evidence type="ECO:0000256" key="1">
    <source>
        <dbReference type="SAM" id="MobiDB-lite"/>
    </source>
</evidence>
<reference evidence="2 3" key="1">
    <citation type="submission" date="2023-01" db="EMBL/GenBank/DDBJ databases">
        <authorList>
            <person name="Kreplak J."/>
        </authorList>
    </citation>
    <scope>NUCLEOTIDE SEQUENCE [LARGE SCALE GENOMIC DNA]</scope>
</reference>
<name>A0AAV0YY22_VICFA</name>
<dbReference type="Proteomes" id="UP001157006">
    <property type="component" value="Chromosome 1L"/>
</dbReference>
<gene>
    <name evidence="2" type="ORF">VFH_I443920</name>
</gene>
<feature type="compositionally biased region" description="Polar residues" evidence="1">
    <location>
        <begin position="72"/>
        <end position="90"/>
    </location>
</feature>